<evidence type="ECO:0000313" key="4">
    <source>
        <dbReference type="Proteomes" id="UP001595871"/>
    </source>
</evidence>
<proteinExistence type="predicted"/>
<reference evidence="4" key="1">
    <citation type="journal article" date="2019" name="Int. J. Syst. Evol. Microbiol.">
        <title>The Global Catalogue of Microorganisms (GCM) 10K type strain sequencing project: providing services to taxonomists for standard genome sequencing and annotation.</title>
        <authorList>
            <consortium name="The Broad Institute Genomics Platform"/>
            <consortium name="The Broad Institute Genome Sequencing Center for Infectious Disease"/>
            <person name="Wu L."/>
            <person name="Ma J."/>
        </authorList>
    </citation>
    <scope>NUCLEOTIDE SEQUENCE [LARGE SCALE GENOMIC DNA]</scope>
    <source>
        <strain evidence="4">CCM 3243</strain>
    </source>
</reference>
<name>A0ABV8N9Z6_9ACTN</name>
<evidence type="ECO:0000313" key="3">
    <source>
        <dbReference type="EMBL" id="MFC4189591.1"/>
    </source>
</evidence>
<dbReference type="EMBL" id="JBHSCF010000043">
    <property type="protein sequence ID" value="MFC4189591.1"/>
    <property type="molecule type" value="Genomic_DNA"/>
</dbReference>
<keyword evidence="2" id="KW-1133">Transmembrane helix</keyword>
<organism evidence="3 4">
    <name type="scientific">Streptomyces flavovirens</name>
    <dbReference type="NCBI Taxonomy" id="52258"/>
    <lineage>
        <taxon>Bacteria</taxon>
        <taxon>Bacillati</taxon>
        <taxon>Actinomycetota</taxon>
        <taxon>Actinomycetes</taxon>
        <taxon>Kitasatosporales</taxon>
        <taxon>Streptomycetaceae</taxon>
        <taxon>Streptomyces</taxon>
    </lineage>
</organism>
<sequence length="179" mass="18553">MVFTDTTPTAPAPTAVLAPAATRLVLPDRTAINPAEARELLSDELYMARVWSLIRREEETRTGHAIQPADTPATVPAAFTRPTPAPAAPGVPGWVWQYSALALSSGGFAALAGYGIGAAAPGLAVIDDILAALGQAVMSIAVLAVLTALLMAGNRTRNTTPGTTVNIRKAVFKRGNFHG</sequence>
<keyword evidence="4" id="KW-1185">Reference proteome</keyword>
<feature type="transmembrane region" description="Helical" evidence="2">
    <location>
        <begin position="100"/>
        <end position="123"/>
    </location>
</feature>
<feature type="compositionally biased region" description="Low complexity" evidence="1">
    <location>
        <begin position="71"/>
        <end position="81"/>
    </location>
</feature>
<accession>A0ABV8N9Z6</accession>
<dbReference type="Proteomes" id="UP001595871">
    <property type="component" value="Unassembled WGS sequence"/>
</dbReference>
<evidence type="ECO:0008006" key="5">
    <source>
        <dbReference type="Google" id="ProtNLM"/>
    </source>
</evidence>
<comment type="caution">
    <text evidence="3">The sequence shown here is derived from an EMBL/GenBank/DDBJ whole genome shotgun (WGS) entry which is preliminary data.</text>
</comment>
<keyword evidence="2" id="KW-0812">Transmembrane</keyword>
<keyword evidence="2" id="KW-0472">Membrane</keyword>
<evidence type="ECO:0000256" key="2">
    <source>
        <dbReference type="SAM" id="Phobius"/>
    </source>
</evidence>
<feature type="region of interest" description="Disordered" evidence="1">
    <location>
        <begin position="62"/>
        <end position="81"/>
    </location>
</feature>
<dbReference type="RefSeq" id="WP_381582419.1">
    <property type="nucleotide sequence ID" value="NZ_JBHSCF010000043.1"/>
</dbReference>
<gene>
    <name evidence="3" type="ORF">ACFO3R_24850</name>
</gene>
<evidence type="ECO:0000256" key="1">
    <source>
        <dbReference type="SAM" id="MobiDB-lite"/>
    </source>
</evidence>
<feature type="transmembrane region" description="Helical" evidence="2">
    <location>
        <begin position="129"/>
        <end position="152"/>
    </location>
</feature>
<protein>
    <recommendedName>
        <fullName evidence="5">Integral membrane protein</fullName>
    </recommendedName>
</protein>